<dbReference type="InterPro" id="IPR016156">
    <property type="entry name" value="FAD/NAD-linked_Rdtase_dimer_sf"/>
</dbReference>
<evidence type="ECO:0000256" key="10">
    <source>
        <dbReference type="SAM" id="Phobius"/>
    </source>
</evidence>
<dbReference type="FunFam" id="3.30.390.30:FF:000001">
    <property type="entry name" value="Dihydrolipoyl dehydrogenase"/>
    <property type="match status" value="1"/>
</dbReference>
<dbReference type="Pfam" id="PF09335">
    <property type="entry name" value="VTT_dom"/>
    <property type="match status" value="1"/>
</dbReference>
<evidence type="ECO:0000256" key="6">
    <source>
        <dbReference type="ARBA" id="ARBA00023002"/>
    </source>
</evidence>
<comment type="caution">
    <text evidence="14">The sequence shown here is derived from an EMBL/GenBank/DDBJ whole genome shotgun (WGS) entry which is preliminary data.</text>
</comment>
<keyword evidence="7" id="KW-1015">Disulfide bond</keyword>
<proteinExistence type="inferred from homology"/>
<evidence type="ECO:0000313" key="15">
    <source>
        <dbReference type="Proteomes" id="UP001069090"/>
    </source>
</evidence>
<dbReference type="PROSITE" id="PS00076">
    <property type="entry name" value="PYRIDINE_REDOX_1"/>
    <property type="match status" value="1"/>
</dbReference>
<dbReference type="InterPro" id="IPR036188">
    <property type="entry name" value="FAD/NAD-bd_sf"/>
</dbReference>
<sequence length="731" mass="79679">MKKILLLIVIAVMVAGFFYFGLDSLLTLDGLKNGLTQFESWRVASPLLVGSSFLLLYVVVTALSLPGAAIMTLAAGALFGLMWGTVIVSFASSIGATLAFLVSRYLLSDTVQKRFGDRLKPINEGIAKDGAFYLFTLRLVPIFPFFLINLLLGLTPIRAATFYWVSQLGMLAGTVVFVNAGTQLAQLNSLSGILSPSLLLSFALLGLFPLIAKKLLAVIKSRRVYAQYQKPKYFDRNLIVIGAGAGGLVTAYIAAAVKAKVTLIEAHKMGGDCLNYGCVPSKALIKSAKLAQQMRNASHYGLEDANPIFSFRKIMQRVHDVVAKVEPHDSVERYQKLGVEVIQAYAKLIDPWTVEIKHIDGSIQHLTGRAIVLATGASPFVPPLPGIEEVGYVTSDTLWDEFAKLDEAPKRLVVLGGGPIGCELAQSFARLGSEVVQVEMAERIMMREDEDVTDLALASLEADGVSVLTNHKALRCEQSSEGKFLVVEHEGVEKVIPFDALLCAVGRVARLKGYGLEELGIETNRTIVTNHYQETLYPNILAAGDVTGPYQFTHTAAHQAWYAAVNALFGQFKKFKVDYRVIPWTTFIDPEVARVGINEQEAKEKGIAVEVTRYGLDDLDRAITDGAAYGFVKVLTVPGKDKILGVTIVGEHGGDLMAEFVLAMKHGLGLNKVLGTIHAYPTWAEANKYAAGEWKRAHAPQKVLLWLGKYHDWRRGKPTAANKATASHDNS</sequence>
<feature type="transmembrane region" description="Helical" evidence="10">
    <location>
        <begin position="161"/>
        <end position="181"/>
    </location>
</feature>
<evidence type="ECO:0000259" key="12">
    <source>
        <dbReference type="Pfam" id="PF07992"/>
    </source>
</evidence>
<comment type="similarity">
    <text evidence="2 9">Belongs to the class-I pyridine nucleotide-disulfide oxidoreductase family.</text>
</comment>
<dbReference type="PRINTS" id="PR00368">
    <property type="entry name" value="FADPNR"/>
</dbReference>
<evidence type="ECO:0000256" key="5">
    <source>
        <dbReference type="ARBA" id="ARBA00022857"/>
    </source>
</evidence>
<evidence type="ECO:0000259" key="11">
    <source>
        <dbReference type="Pfam" id="PF02852"/>
    </source>
</evidence>
<dbReference type="RefSeq" id="WP_258330455.1">
    <property type="nucleotide sequence ID" value="NZ_JAPTGG010000002.1"/>
</dbReference>
<dbReference type="GO" id="GO:0050660">
    <property type="term" value="F:flavin adenine dinucleotide binding"/>
    <property type="evidence" value="ECO:0007669"/>
    <property type="project" value="TreeGrafter"/>
</dbReference>
<keyword evidence="8 9" id="KW-0676">Redox-active center</keyword>
<evidence type="ECO:0000256" key="3">
    <source>
        <dbReference type="ARBA" id="ARBA00022630"/>
    </source>
</evidence>
<keyword evidence="10" id="KW-0812">Transmembrane</keyword>
<keyword evidence="3 9" id="KW-0285">Flavoprotein</keyword>
<accession>A0A9J6RHZ3</accession>
<feature type="domain" description="VTT" evidence="13">
    <location>
        <begin position="69"/>
        <end position="182"/>
    </location>
</feature>
<dbReference type="GO" id="GO:0016668">
    <property type="term" value="F:oxidoreductase activity, acting on a sulfur group of donors, NAD(P) as acceptor"/>
    <property type="evidence" value="ECO:0007669"/>
    <property type="project" value="InterPro"/>
</dbReference>
<dbReference type="Gene3D" id="3.30.390.30">
    <property type="match status" value="1"/>
</dbReference>
<dbReference type="AlphaFoldDB" id="A0A9J6RHZ3"/>
<evidence type="ECO:0000256" key="2">
    <source>
        <dbReference type="ARBA" id="ARBA00007532"/>
    </source>
</evidence>
<evidence type="ECO:0000256" key="7">
    <source>
        <dbReference type="ARBA" id="ARBA00023157"/>
    </source>
</evidence>
<dbReference type="InterPro" id="IPR012999">
    <property type="entry name" value="Pyr_OxRdtase_I_AS"/>
</dbReference>
<keyword evidence="10" id="KW-1133">Transmembrane helix</keyword>
<keyword evidence="6 9" id="KW-0560">Oxidoreductase</keyword>
<dbReference type="Proteomes" id="UP001069090">
    <property type="component" value="Unassembled WGS sequence"/>
</dbReference>
<dbReference type="GO" id="GO:0005886">
    <property type="term" value="C:plasma membrane"/>
    <property type="evidence" value="ECO:0007669"/>
    <property type="project" value="UniProtKB-ARBA"/>
</dbReference>
<dbReference type="InterPro" id="IPR004099">
    <property type="entry name" value="Pyr_nucl-diS_OxRdtase_dimer"/>
</dbReference>
<dbReference type="SUPFAM" id="SSF51905">
    <property type="entry name" value="FAD/NAD(P)-binding domain"/>
    <property type="match status" value="1"/>
</dbReference>
<evidence type="ECO:0000256" key="9">
    <source>
        <dbReference type="RuleBase" id="RU003691"/>
    </source>
</evidence>
<feature type="transmembrane region" description="Helical" evidence="10">
    <location>
        <begin position="42"/>
        <end position="65"/>
    </location>
</feature>
<feature type="domain" description="Pyridine nucleotide-disulphide oxidoreductase dimerisation" evidence="11">
    <location>
        <begin position="582"/>
        <end position="690"/>
    </location>
</feature>
<evidence type="ECO:0000256" key="1">
    <source>
        <dbReference type="ARBA" id="ARBA00001974"/>
    </source>
</evidence>
<keyword evidence="5" id="KW-0521">NADP</keyword>
<feature type="domain" description="FAD/NAD(P)-binding" evidence="12">
    <location>
        <begin position="237"/>
        <end position="560"/>
    </location>
</feature>
<evidence type="ECO:0000256" key="4">
    <source>
        <dbReference type="ARBA" id="ARBA00022827"/>
    </source>
</evidence>
<gene>
    <name evidence="14" type="ORF">O0V09_03760</name>
</gene>
<reference evidence="14 15" key="1">
    <citation type="submission" date="2022-12" db="EMBL/GenBank/DDBJ databases">
        <title>Dasania phycosphaerae sp. nov., isolated from particulate material of the south coast of Korea.</title>
        <authorList>
            <person name="Jiang Y."/>
        </authorList>
    </citation>
    <scope>NUCLEOTIDE SEQUENCE [LARGE SCALE GENOMIC DNA]</scope>
    <source>
        <strain evidence="14 15">GY-19</strain>
    </source>
</reference>
<feature type="transmembrane region" description="Helical" evidence="10">
    <location>
        <begin position="77"/>
        <end position="102"/>
    </location>
</feature>
<dbReference type="InterPro" id="IPR023753">
    <property type="entry name" value="FAD/NAD-binding_dom"/>
</dbReference>
<feature type="transmembrane region" description="Helical" evidence="10">
    <location>
        <begin position="193"/>
        <end position="212"/>
    </location>
</feature>
<dbReference type="PANTHER" id="PTHR43014">
    <property type="entry name" value="MERCURIC REDUCTASE"/>
    <property type="match status" value="1"/>
</dbReference>
<dbReference type="Gene3D" id="3.50.50.60">
    <property type="entry name" value="FAD/NAD(P)-binding domain"/>
    <property type="match status" value="2"/>
</dbReference>
<feature type="transmembrane region" description="Helical" evidence="10">
    <location>
        <begin position="131"/>
        <end position="154"/>
    </location>
</feature>
<dbReference type="EMBL" id="JAPTGG010000002">
    <property type="protein sequence ID" value="MCZ0864302.1"/>
    <property type="molecule type" value="Genomic_DNA"/>
</dbReference>
<evidence type="ECO:0000259" key="13">
    <source>
        <dbReference type="Pfam" id="PF09335"/>
    </source>
</evidence>
<keyword evidence="10" id="KW-0472">Membrane</keyword>
<dbReference type="GO" id="GO:0003955">
    <property type="term" value="F:NAD(P)H dehydrogenase (quinone) activity"/>
    <property type="evidence" value="ECO:0007669"/>
    <property type="project" value="TreeGrafter"/>
</dbReference>
<evidence type="ECO:0000256" key="8">
    <source>
        <dbReference type="ARBA" id="ARBA00023284"/>
    </source>
</evidence>
<comment type="cofactor">
    <cofactor evidence="1">
        <name>FAD</name>
        <dbReference type="ChEBI" id="CHEBI:57692"/>
    </cofactor>
</comment>
<dbReference type="Pfam" id="PF02852">
    <property type="entry name" value="Pyr_redox_dim"/>
    <property type="match status" value="1"/>
</dbReference>
<dbReference type="PANTHER" id="PTHR43014:SF2">
    <property type="entry name" value="MERCURIC REDUCTASE"/>
    <property type="match status" value="1"/>
</dbReference>
<dbReference type="InterPro" id="IPR032816">
    <property type="entry name" value="VTT_dom"/>
</dbReference>
<protein>
    <submittedName>
        <fullName evidence="14">FAD-dependent oxidoreductase</fullName>
    </submittedName>
</protein>
<dbReference type="Pfam" id="PF07992">
    <property type="entry name" value="Pyr_redox_2"/>
    <property type="match status" value="1"/>
</dbReference>
<organism evidence="14 15">
    <name type="scientific">Dasania phycosphaerae</name>
    <dbReference type="NCBI Taxonomy" id="2950436"/>
    <lineage>
        <taxon>Bacteria</taxon>
        <taxon>Pseudomonadati</taxon>
        <taxon>Pseudomonadota</taxon>
        <taxon>Gammaproteobacteria</taxon>
        <taxon>Cellvibrionales</taxon>
        <taxon>Spongiibacteraceae</taxon>
        <taxon>Dasania</taxon>
    </lineage>
</organism>
<dbReference type="PRINTS" id="PR00411">
    <property type="entry name" value="PNDRDTASEI"/>
</dbReference>
<keyword evidence="4 9" id="KW-0274">FAD</keyword>
<feature type="transmembrane region" description="Helical" evidence="10">
    <location>
        <begin position="5"/>
        <end position="22"/>
    </location>
</feature>
<keyword evidence="15" id="KW-1185">Reference proteome</keyword>
<name>A0A9J6RHZ3_9GAMM</name>
<dbReference type="SUPFAM" id="SSF55424">
    <property type="entry name" value="FAD/NAD-linked reductases, dimerisation (C-terminal) domain"/>
    <property type="match status" value="1"/>
</dbReference>
<feature type="transmembrane region" description="Helical" evidence="10">
    <location>
        <begin position="233"/>
        <end position="255"/>
    </location>
</feature>
<evidence type="ECO:0000313" key="14">
    <source>
        <dbReference type="EMBL" id="MCZ0864302.1"/>
    </source>
</evidence>